<dbReference type="EMBL" id="BMAO01027468">
    <property type="protein sequence ID" value="GFR17173.1"/>
    <property type="molecule type" value="Genomic_DNA"/>
</dbReference>
<keyword evidence="2" id="KW-1185">Reference proteome</keyword>
<reference evidence="1" key="1">
    <citation type="submission" date="2020-07" db="EMBL/GenBank/DDBJ databases">
        <title>Multicomponent nature underlies the extraordinary mechanical properties of spider dragline silk.</title>
        <authorList>
            <person name="Kono N."/>
            <person name="Nakamura H."/>
            <person name="Mori M."/>
            <person name="Yoshida Y."/>
            <person name="Ohtoshi R."/>
            <person name="Malay A.D."/>
            <person name="Moran D.A.P."/>
            <person name="Tomita M."/>
            <person name="Numata K."/>
            <person name="Arakawa K."/>
        </authorList>
    </citation>
    <scope>NUCLEOTIDE SEQUENCE</scope>
</reference>
<evidence type="ECO:0000313" key="1">
    <source>
        <dbReference type="EMBL" id="GFR17173.1"/>
    </source>
</evidence>
<accession>A0A8X6H556</accession>
<dbReference type="AlphaFoldDB" id="A0A8X6H556"/>
<name>A0A8X6H556_TRICU</name>
<dbReference type="OrthoDB" id="6429252at2759"/>
<proteinExistence type="predicted"/>
<dbReference type="Proteomes" id="UP000887116">
    <property type="component" value="Unassembled WGS sequence"/>
</dbReference>
<gene>
    <name evidence="1" type="ORF">TNCT_494721</name>
</gene>
<organism evidence="1 2">
    <name type="scientific">Trichonephila clavata</name>
    <name type="common">Joro spider</name>
    <name type="synonym">Nephila clavata</name>
    <dbReference type="NCBI Taxonomy" id="2740835"/>
    <lineage>
        <taxon>Eukaryota</taxon>
        <taxon>Metazoa</taxon>
        <taxon>Ecdysozoa</taxon>
        <taxon>Arthropoda</taxon>
        <taxon>Chelicerata</taxon>
        <taxon>Arachnida</taxon>
        <taxon>Araneae</taxon>
        <taxon>Araneomorphae</taxon>
        <taxon>Entelegynae</taxon>
        <taxon>Araneoidea</taxon>
        <taxon>Nephilidae</taxon>
        <taxon>Trichonephila</taxon>
    </lineage>
</organism>
<protein>
    <submittedName>
        <fullName evidence="1">Uncharacterized protein</fullName>
    </submittedName>
</protein>
<comment type="caution">
    <text evidence="1">The sequence shown here is derived from an EMBL/GenBank/DDBJ whole genome shotgun (WGS) entry which is preliminary data.</text>
</comment>
<sequence length="113" mass="12457">MALMQTTNQVGVFGNVMADLLLKEGSGLPSVASCELFASEILSILRVKTNSILRVPPVQDCLLEIVPIISRYKILTDCIGHAVYWSYQKLEIRRQGKDLSCPCSCPAVSIFCH</sequence>
<evidence type="ECO:0000313" key="2">
    <source>
        <dbReference type="Proteomes" id="UP000887116"/>
    </source>
</evidence>